<evidence type="ECO:0000256" key="12">
    <source>
        <dbReference type="ARBA" id="ARBA00022932"/>
    </source>
</evidence>
<dbReference type="InterPro" id="IPR041577">
    <property type="entry name" value="RT_RNaseH_2"/>
</dbReference>
<keyword evidence="20" id="KW-1185">Reference proteome</keyword>
<feature type="compositionally biased region" description="Polar residues" evidence="16">
    <location>
        <begin position="296"/>
        <end position="309"/>
    </location>
</feature>
<evidence type="ECO:0000256" key="9">
    <source>
        <dbReference type="ARBA" id="ARBA00022842"/>
    </source>
</evidence>
<dbReference type="Gene3D" id="3.10.10.10">
    <property type="entry name" value="HIV Type 1 Reverse Transcriptase, subunit A, domain 1"/>
    <property type="match status" value="1"/>
</dbReference>
<keyword evidence="3" id="KW-0548">Nucleotidyltransferase</keyword>
<organism evidence="19 20">
    <name type="scientific">Artemisia annua</name>
    <name type="common">Sweet wormwood</name>
    <dbReference type="NCBI Taxonomy" id="35608"/>
    <lineage>
        <taxon>Eukaryota</taxon>
        <taxon>Viridiplantae</taxon>
        <taxon>Streptophyta</taxon>
        <taxon>Embryophyta</taxon>
        <taxon>Tracheophyta</taxon>
        <taxon>Spermatophyta</taxon>
        <taxon>Magnoliopsida</taxon>
        <taxon>eudicotyledons</taxon>
        <taxon>Gunneridae</taxon>
        <taxon>Pentapetalae</taxon>
        <taxon>asterids</taxon>
        <taxon>campanulids</taxon>
        <taxon>Asterales</taxon>
        <taxon>Asteraceae</taxon>
        <taxon>Asteroideae</taxon>
        <taxon>Anthemideae</taxon>
        <taxon>Artemisiinae</taxon>
        <taxon>Artemisia</taxon>
    </lineage>
</organism>
<dbReference type="InterPro" id="IPR041588">
    <property type="entry name" value="Integrase_H2C2"/>
</dbReference>
<dbReference type="STRING" id="35608.A0A2U1P5V2"/>
<dbReference type="Pfam" id="PF24626">
    <property type="entry name" value="SH3_Tf2-1"/>
    <property type="match status" value="1"/>
</dbReference>
<keyword evidence="12" id="KW-0239">DNA-directed DNA polymerase</keyword>
<keyword evidence="9" id="KW-0460">Magnesium</keyword>
<evidence type="ECO:0000256" key="11">
    <source>
        <dbReference type="ARBA" id="ARBA00022918"/>
    </source>
</evidence>
<keyword evidence="7" id="KW-0255">Endonuclease</keyword>
<dbReference type="InterPro" id="IPR056924">
    <property type="entry name" value="SH3_Tf2-1"/>
</dbReference>
<gene>
    <name evidence="19" type="ORF">CTI12_AA191120</name>
</gene>
<feature type="region of interest" description="Disordered" evidence="16">
    <location>
        <begin position="1"/>
        <end position="23"/>
    </location>
</feature>
<keyword evidence="4" id="KW-0540">Nuclease</keyword>
<dbReference type="InterPro" id="IPR000477">
    <property type="entry name" value="RT_dom"/>
</dbReference>
<dbReference type="Proteomes" id="UP000245207">
    <property type="component" value="Unassembled WGS sequence"/>
</dbReference>
<keyword evidence="15" id="KW-0511">Multifunctional enzyme</keyword>
<dbReference type="InterPro" id="IPR021109">
    <property type="entry name" value="Peptidase_aspartic_dom_sf"/>
</dbReference>
<dbReference type="Gene3D" id="3.30.70.270">
    <property type="match status" value="2"/>
</dbReference>
<keyword evidence="5" id="KW-0479">Metal-binding</keyword>
<keyword evidence="13" id="KW-0238">DNA-binding</keyword>
<evidence type="ECO:0000313" key="19">
    <source>
        <dbReference type="EMBL" id="PWA81057.1"/>
    </source>
</evidence>
<evidence type="ECO:0000256" key="14">
    <source>
        <dbReference type="ARBA" id="ARBA00023172"/>
    </source>
</evidence>
<dbReference type="FunFam" id="3.30.70.270:FF:000020">
    <property type="entry name" value="Transposon Tf2-6 polyprotein-like Protein"/>
    <property type="match status" value="1"/>
</dbReference>
<dbReference type="GO" id="GO:0003964">
    <property type="term" value="F:RNA-directed DNA polymerase activity"/>
    <property type="evidence" value="ECO:0007669"/>
    <property type="project" value="UniProtKB-KW"/>
</dbReference>
<keyword evidence="10" id="KW-0229">DNA integration</keyword>
<evidence type="ECO:0000259" key="17">
    <source>
        <dbReference type="PROSITE" id="PS50878"/>
    </source>
</evidence>
<evidence type="ECO:0000256" key="7">
    <source>
        <dbReference type="ARBA" id="ARBA00022759"/>
    </source>
</evidence>
<dbReference type="SUPFAM" id="SSF56672">
    <property type="entry name" value="DNA/RNA polymerases"/>
    <property type="match status" value="1"/>
</dbReference>
<dbReference type="InterPro" id="IPR043502">
    <property type="entry name" value="DNA/RNA_pol_sf"/>
</dbReference>
<evidence type="ECO:0000256" key="16">
    <source>
        <dbReference type="SAM" id="MobiDB-lite"/>
    </source>
</evidence>
<name>A0A2U1P5V2_ARTAN</name>
<feature type="region of interest" description="Disordered" evidence="16">
    <location>
        <begin position="280"/>
        <end position="309"/>
    </location>
</feature>
<dbReference type="Pfam" id="PF08284">
    <property type="entry name" value="RVP_2"/>
    <property type="match status" value="1"/>
</dbReference>
<evidence type="ECO:0000256" key="1">
    <source>
        <dbReference type="ARBA" id="ARBA00022670"/>
    </source>
</evidence>
<accession>A0A2U1P5V2</accession>
<dbReference type="Gene3D" id="3.30.420.10">
    <property type="entry name" value="Ribonuclease H-like superfamily/Ribonuclease H"/>
    <property type="match status" value="1"/>
</dbReference>
<evidence type="ECO:0000313" key="20">
    <source>
        <dbReference type="Proteomes" id="UP000245207"/>
    </source>
</evidence>
<dbReference type="InterPro" id="IPR043128">
    <property type="entry name" value="Rev_trsase/Diguanyl_cyclase"/>
</dbReference>
<dbReference type="PANTHER" id="PTHR37984">
    <property type="entry name" value="PROTEIN CBG26694"/>
    <property type="match status" value="1"/>
</dbReference>
<evidence type="ECO:0000256" key="6">
    <source>
        <dbReference type="ARBA" id="ARBA00022750"/>
    </source>
</evidence>
<dbReference type="InterPro" id="IPR001584">
    <property type="entry name" value="Integrase_cat-core"/>
</dbReference>
<dbReference type="CDD" id="cd09274">
    <property type="entry name" value="RNase_HI_RT_Ty3"/>
    <property type="match status" value="1"/>
</dbReference>
<dbReference type="FunFam" id="3.10.10.10:FF:000007">
    <property type="entry name" value="Retrovirus-related Pol polyprotein from transposon 17.6-like Protein"/>
    <property type="match status" value="1"/>
</dbReference>
<dbReference type="InterPro" id="IPR012337">
    <property type="entry name" value="RNaseH-like_sf"/>
</dbReference>
<keyword evidence="11" id="KW-0695">RNA-directed DNA polymerase</keyword>
<dbReference type="InterPro" id="IPR016197">
    <property type="entry name" value="Chromo-like_dom_sf"/>
</dbReference>
<evidence type="ECO:0000259" key="18">
    <source>
        <dbReference type="PROSITE" id="PS50994"/>
    </source>
</evidence>
<protein>
    <recommendedName>
        <fullName evidence="21">Reverse transcriptase</fullName>
    </recommendedName>
</protein>
<dbReference type="Pfam" id="PF17919">
    <property type="entry name" value="RT_RNaseH_2"/>
    <property type="match status" value="1"/>
</dbReference>
<dbReference type="Pfam" id="PF00078">
    <property type="entry name" value="RVT_1"/>
    <property type="match status" value="1"/>
</dbReference>
<dbReference type="PROSITE" id="PS50994">
    <property type="entry name" value="INTEGRASE"/>
    <property type="match status" value="1"/>
</dbReference>
<keyword evidence="1" id="KW-0645">Protease</keyword>
<dbReference type="CDD" id="cd01647">
    <property type="entry name" value="RT_LTR"/>
    <property type="match status" value="1"/>
</dbReference>
<dbReference type="PANTHER" id="PTHR37984:SF5">
    <property type="entry name" value="PROTEIN NYNRIN-LIKE"/>
    <property type="match status" value="1"/>
</dbReference>
<evidence type="ECO:0000256" key="15">
    <source>
        <dbReference type="ARBA" id="ARBA00023268"/>
    </source>
</evidence>
<dbReference type="GO" id="GO:0046872">
    <property type="term" value="F:metal ion binding"/>
    <property type="evidence" value="ECO:0007669"/>
    <property type="project" value="UniProtKB-KW"/>
</dbReference>
<dbReference type="PROSITE" id="PS50878">
    <property type="entry name" value="RT_POL"/>
    <property type="match status" value="1"/>
</dbReference>
<keyword evidence="14" id="KW-0233">DNA recombination</keyword>
<feature type="domain" description="Integrase catalytic" evidence="18">
    <location>
        <begin position="1122"/>
        <end position="1284"/>
    </location>
</feature>
<dbReference type="GO" id="GO:0004519">
    <property type="term" value="F:endonuclease activity"/>
    <property type="evidence" value="ECO:0007669"/>
    <property type="project" value="UniProtKB-KW"/>
</dbReference>
<sequence>MSQQKSTDNLKIPMPGPEIQPLSNRDLSYSIQVSFTYNLFRIYHLVPLPGNRMAPSTRNSTNQENLDPIATQLAAIAARLESMETLKEDVAALKSHVEIRGKSYSDNHRESSWRPQHHRPFTKIDFPAYAGGDPRGWILKAEKYFRYYQIPDTEKVDVASMHLEGDALDLFSWLSADQTITVWEELVLAFQKNFGPAEFQNPDEYLCSIKQTGSVQEYRQEFARRSARVSKWPENCLLGVFLNGLKEELKSDVRIQKPRTVYNAASLALEYESKVGVSKSNKGVAWSPSPKPLPTDTKSSTVHPNTHNSITQRTPLRISDTEKQNRFLKGECYRCGEKYGPGHRCKTGTFKLLEASEEPEPPTNPIVNASEEVSGDQEDFAEISLHAIFGKTNITTMKLRGTIGTTEVLILVDGGSTHNFISNTLVRELKMVTEFITPFGVQIGNGDIIRCNQLCKDIPVQLPDLKIVQDFYPFSIGGADLVLGVQWLATLNTVQANWNEMFMIFTVDGKKYKLQGISSGPQKSASFQHLAIDINTTPVIPNQLQPLIDKYQGIFHEPTGLPPFRSTSHSIPLLPNSTPPNIQPYRYPHSQKTEIEKQVDQLLTAGFIQPSTSPFSSPILLVKKKDNTWRMCVDYRALNKITVADKYPIPNIDELLDELYGATVFSKLDLRSGYFQIRVNPSDVVKTAFRTHSGHYEFKVMPFGLTNAPSTFQSVMNDLFRPYLRRFILVFFDDILIYSHDMEQHMNHLEQALALLHDHQFFAKLSKCCFGQPQVVFLGHVITSAGVHVEQEKISAIQSWPVPTSVKEVRGFLGLTGYYRRFVRDYGMIARPLTALTKKDGFVWSTEAFTAFHKLKQALMSTPVLRLPDFSEAFTVECDASSEGVGAILLQDDHPMAYFSKGFSPNNRFKSAYDRELLALVLAVQKWSHYLLGRHFFIRTDHYTLKFLLEQRITTTEQQRLLLKLMPYDFSITHPAGKENKGADALSRRPHSGDLFTLSVPYCSEVADIKAGLHDDQYTSNIINQLITDPTSVTDFSLARELLFYKQRMVIPDVPDLRRKLLHEAHATPVGGHGGFLKTLKRLSAQYFWPKMKQDVRIFVQQCLICQQQKYETLSPAGLLQPLAIPTRIWEDISMDFIVGLPISNRVDTILVVVDRLSKYAHFLCLSHPFTAKGVASVFCKEIVRLHGFPRSIISDRDVVFLSNFWQELFRLCQTKLQMSTSYHPQTDGQTEVLNRCLEAYLRCFAHEQPTKWCSYLPWAEYSYNTGFHTSTVKAQDRMRNQANTKRRELSFQEGDYVFVKIQPYRQKTLAKRRYEKLSPRFYGPYRILRKVGPVAYKLELRPAARIHPVFHVSMLKPAHGSFPSTPAPPLPITKDWEVDLQPSSVLAHCWVIEAGQPVLELLILWCHRPAEEATWENYDLLTTQFPDFRLEDKAFYREGSNDTFPLKVYSRRKNRIKFCNRRFSPSRIRDLSYSIQVSFTYNLFRIYQVLSKKFASAQQKPKHLTENTKLPTSNNCIRLDAQHTVSKAPKV</sequence>
<evidence type="ECO:0008006" key="21">
    <source>
        <dbReference type="Google" id="ProtNLM"/>
    </source>
</evidence>
<dbReference type="GO" id="GO:0006508">
    <property type="term" value="P:proteolysis"/>
    <property type="evidence" value="ECO:0007669"/>
    <property type="project" value="UniProtKB-KW"/>
</dbReference>
<feature type="domain" description="Reverse transcriptase" evidence="17">
    <location>
        <begin position="603"/>
        <end position="782"/>
    </location>
</feature>
<evidence type="ECO:0000256" key="13">
    <source>
        <dbReference type="ARBA" id="ARBA00023125"/>
    </source>
</evidence>
<dbReference type="FunFam" id="1.10.340.70:FF:000001">
    <property type="entry name" value="Retrovirus-related Pol polyprotein from transposon gypsy-like Protein"/>
    <property type="match status" value="1"/>
</dbReference>
<dbReference type="SUPFAM" id="SSF53098">
    <property type="entry name" value="Ribonuclease H-like"/>
    <property type="match status" value="1"/>
</dbReference>
<dbReference type="Gene3D" id="2.40.70.10">
    <property type="entry name" value="Acid Proteases"/>
    <property type="match status" value="1"/>
</dbReference>
<evidence type="ECO:0000256" key="5">
    <source>
        <dbReference type="ARBA" id="ARBA00022723"/>
    </source>
</evidence>
<dbReference type="Gene3D" id="1.10.340.70">
    <property type="match status" value="1"/>
</dbReference>
<keyword evidence="2" id="KW-0808">Transferase</keyword>
<evidence type="ECO:0000256" key="10">
    <source>
        <dbReference type="ARBA" id="ARBA00022908"/>
    </source>
</evidence>
<dbReference type="InterPro" id="IPR005162">
    <property type="entry name" value="Retrotrans_gag_dom"/>
</dbReference>
<dbReference type="GO" id="GO:0015074">
    <property type="term" value="P:DNA integration"/>
    <property type="evidence" value="ECO:0007669"/>
    <property type="project" value="UniProtKB-KW"/>
</dbReference>
<comment type="caution">
    <text evidence="19">The sequence shown here is derived from an EMBL/GenBank/DDBJ whole genome shotgun (WGS) entry which is preliminary data.</text>
</comment>
<evidence type="ECO:0000256" key="4">
    <source>
        <dbReference type="ARBA" id="ARBA00022722"/>
    </source>
</evidence>
<dbReference type="EMBL" id="PKPP01001639">
    <property type="protein sequence ID" value="PWA81057.1"/>
    <property type="molecule type" value="Genomic_DNA"/>
</dbReference>
<reference evidence="19 20" key="1">
    <citation type="journal article" date="2018" name="Mol. Plant">
        <title>The genome of Artemisia annua provides insight into the evolution of Asteraceae family and artemisinin biosynthesis.</title>
        <authorList>
            <person name="Shen Q."/>
            <person name="Zhang L."/>
            <person name="Liao Z."/>
            <person name="Wang S."/>
            <person name="Yan T."/>
            <person name="Shi P."/>
            <person name="Liu M."/>
            <person name="Fu X."/>
            <person name="Pan Q."/>
            <person name="Wang Y."/>
            <person name="Lv Z."/>
            <person name="Lu X."/>
            <person name="Zhang F."/>
            <person name="Jiang W."/>
            <person name="Ma Y."/>
            <person name="Chen M."/>
            <person name="Hao X."/>
            <person name="Li L."/>
            <person name="Tang Y."/>
            <person name="Lv G."/>
            <person name="Zhou Y."/>
            <person name="Sun X."/>
            <person name="Brodelius P.E."/>
            <person name="Rose J.K.C."/>
            <person name="Tang K."/>
        </authorList>
    </citation>
    <scope>NUCLEOTIDE SEQUENCE [LARGE SCALE GENOMIC DNA]</scope>
    <source>
        <strain evidence="20">cv. Huhao1</strain>
        <tissue evidence="19">Leaf</tissue>
    </source>
</reference>
<dbReference type="GO" id="GO:0006310">
    <property type="term" value="P:DNA recombination"/>
    <property type="evidence" value="ECO:0007669"/>
    <property type="project" value="UniProtKB-KW"/>
</dbReference>
<dbReference type="GO" id="GO:0003887">
    <property type="term" value="F:DNA-directed DNA polymerase activity"/>
    <property type="evidence" value="ECO:0007669"/>
    <property type="project" value="UniProtKB-KW"/>
</dbReference>
<keyword evidence="6" id="KW-0064">Aspartyl protease</keyword>
<evidence type="ECO:0000256" key="2">
    <source>
        <dbReference type="ARBA" id="ARBA00022679"/>
    </source>
</evidence>
<dbReference type="CDD" id="cd00303">
    <property type="entry name" value="retropepsin_like"/>
    <property type="match status" value="1"/>
</dbReference>
<evidence type="ECO:0000256" key="3">
    <source>
        <dbReference type="ARBA" id="ARBA00022695"/>
    </source>
</evidence>
<keyword evidence="8" id="KW-0378">Hydrolase</keyword>
<dbReference type="OrthoDB" id="2013610at2759"/>
<dbReference type="SUPFAM" id="SSF54160">
    <property type="entry name" value="Chromo domain-like"/>
    <property type="match status" value="1"/>
</dbReference>
<dbReference type="Pfam" id="PF03732">
    <property type="entry name" value="Retrotrans_gag"/>
    <property type="match status" value="1"/>
</dbReference>
<proteinExistence type="predicted"/>
<dbReference type="GO" id="GO:0004190">
    <property type="term" value="F:aspartic-type endopeptidase activity"/>
    <property type="evidence" value="ECO:0007669"/>
    <property type="project" value="UniProtKB-KW"/>
</dbReference>
<dbReference type="Pfam" id="PF17921">
    <property type="entry name" value="Integrase_H2C2"/>
    <property type="match status" value="1"/>
</dbReference>
<dbReference type="GO" id="GO:0003677">
    <property type="term" value="F:DNA binding"/>
    <property type="evidence" value="ECO:0007669"/>
    <property type="project" value="UniProtKB-KW"/>
</dbReference>
<dbReference type="InterPro" id="IPR036397">
    <property type="entry name" value="RNaseH_sf"/>
</dbReference>
<dbReference type="InterPro" id="IPR050951">
    <property type="entry name" value="Retrovirus_Pol_polyprotein"/>
</dbReference>
<evidence type="ECO:0000256" key="8">
    <source>
        <dbReference type="ARBA" id="ARBA00022801"/>
    </source>
</evidence>